<organism evidence="8 9">
    <name type="scientific">Tritrichomonas musculus</name>
    <dbReference type="NCBI Taxonomy" id="1915356"/>
    <lineage>
        <taxon>Eukaryota</taxon>
        <taxon>Metamonada</taxon>
        <taxon>Parabasalia</taxon>
        <taxon>Tritrichomonadida</taxon>
        <taxon>Tritrichomonadidae</taxon>
        <taxon>Tritrichomonas</taxon>
    </lineage>
</organism>
<dbReference type="SUPFAM" id="SSF56112">
    <property type="entry name" value="Protein kinase-like (PK-like)"/>
    <property type="match status" value="1"/>
</dbReference>
<evidence type="ECO:0000259" key="7">
    <source>
        <dbReference type="PROSITE" id="PS50011"/>
    </source>
</evidence>
<dbReference type="PROSITE" id="PS50011">
    <property type="entry name" value="PROTEIN_KINASE_DOM"/>
    <property type="match status" value="1"/>
</dbReference>
<dbReference type="PANTHER" id="PTHR11042">
    <property type="entry name" value="EUKARYOTIC TRANSLATION INITIATION FACTOR 2-ALPHA KINASE EIF2-ALPHA KINASE -RELATED"/>
    <property type="match status" value="1"/>
</dbReference>
<dbReference type="InterPro" id="IPR050339">
    <property type="entry name" value="CC_SR_Kinase"/>
</dbReference>
<dbReference type="EMBL" id="JAPFFF010000004">
    <property type="protein sequence ID" value="KAK8891843.1"/>
    <property type="molecule type" value="Genomic_DNA"/>
</dbReference>
<evidence type="ECO:0000256" key="4">
    <source>
        <dbReference type="ARBA" id="ARBA00022840"/>
    </source>
</evidence>
<evidence type="ECO:0000256" key="3">
    <source>
        <dbReference type="ARBA" id="ARBA00022777"/>
    </source>
</evidence>
<comment type="caution">
    <text evidence="8">The sequence shown here is derived from an EMBL/GenBank/DDBJ whole genome shotgun (WGS) entry which is preliminary data.</text>
</comment>
<evidence type="ECO:0000256" key="2">
    <source>
        <dbReference type="ARBA" id="ARBA00022741"/>
    </source>
</evidence>
<dbReference type="Pfam" id="PF00069">
    <property type="entry name" value="Pkinase"/>
    <property type="match status" value="1"/>
</dbReference>
<keyword evidence="2" id="KW-0547">Nucleotide-binding</keyword>
<evidence type="ECO:0000256" key="6">
    <source>
        <dbReference type="SAM" id="Phobius"/>
    </source>
</evidence>
<dbReference type="SMART" id="SM00220">
    <property type="entry name" value="S_TKc"/>
    <property type="match status" value="1"/>
</dbReference>
<feature type="domain" description="Protein kinase" evidence="7">
    <location>
        <begin position="80"/>
        <end position="378"/>
    </location>
</feature>
<dbReference type="PANTHER" id="PTHR11042:SF138">
    <property type="entry name" value="SERINE_THREONINE-PROTEIN KINASE IKS1-RELATED"/>
    <property type="match status" value="1"/>
</dbReference>
<dbReference type="InterPro" id="IPR011009">
    <property type="entry name" value="Kinase-like_dom_sf"/>
</dbReference>
<keyword evidence="1" id="KW-0808">Transferase</keyword>
<dbReference type="InterPro" id="IPR008271">
    <property type="entry name" value="Ser/Thr_kinase_AS"/>
</dbReference>
<dbReference type="GO" id="GO:0016301">
    <property type="term" value="F:kinase activity"/>
    <property type="evidence" value="ECO:0007669"/>
    <property type="project" value="UniProtKB-KW"/>
</dbReference>
<feature type="transmembrane region" description="Helical" evidence="6">
    <location>
        <begin position="518"/>
        <end position="545"/>
    </location>
</feature>
<accession>A0ABR2KLY7</accession>
<sequence length="548" mass="62100">MSEGNWTVVLQNPQRSSVIYNSTLHQLRAVTQSDTAIVPRDNWTAPSYFQILSEILRKYPNALPLSLNDFLMNGYFDTYFPKRKKIGSGGCGSVFRVEHSLAGISLAVYACKVIPVGEFSWLQKVINEVKLLEKLNKTPHPLILGYKHCWIEEWQPAIFGPKIPCLFILMEFSELGSVEGLLATKQSGIYKQIPVADAWQIFISIILAVRHIHSLGILHRDLKLSNILMMRDPQNHPLPVRFVLSDFGTSIDMPTLNSKTSIPHKRTGATGTIETMAPELLVQDKDNNYIYQHSISSDIWSIGVMLFTLFFSVNPFSMPDGEQKLRNFKTIDQLIIDMHLENKAKEIPEVAMKFIQKTLVLDPVARMPIEQMIGHPFIMELIKHMNLNELVKADGPNVFVVSPSMEDLASSIPLLPLTMDKNSSSDSSDSSNFLQNNIYHDIHLSQQKFNFEKLRKQNELDFSLQKYKTLMIILFLTLLSVPFHSNILKYIHICISVVSVAASTKVPALCLTGPAITLLAFTFHLSDVSIFLILMMLYIAFQIILDKY</sequence>
<evidence type="ECO:0000313" key="8">
    <source>
        <dbReference type="EMBL" id="KAK8891843.1"/>
    </source>
</evidence>
<name>A0ABR2KLY7_9EUKA</name>
<keyword evidence="9" id="KW-1185">Reference proteome</keyword>
<comment type="similarity">
    <text evidence="5">Belongs to the protein kinase superfamily. Ser/Thr protein kinase family. GCN2 subfamily.</text>
</comment>
<evidence type="ECO:0000313" key="9">
    <source>
        <dbReference type="Proteomes" id="UP001470230"/>
    </source>
</evidence>
<evidence type="ECO:0000256" key="1">
    <source>
        <dbReference type="ARBA" id="ARBA00022679"/>
    </source>
</evidence>
<protein>
    <submittedName>
        <fullName evidence="8">Serine/threonine-protein kinase iks1</fullName>
    </submittedName>
</protein>
<evidence type="ECO:0000256" key="5">
    <source>
        <dbReference type="ARBA" id="ARBA00037982"/>
    </source>
</evidence>
<keyword evidence="6" id="KW-0472">Membrane</keyword>
<dbReference type="Gene3D" id="3.30.200.20">
    <property type="entry name" value="Phosphorylase Kinase, domain 1"/>
    <property type="match status" value="1"/>
</dbReference>
<keyword evidence="6" id="KW-0812">Transmembrane</keyword>
<feature type="transmembrane region" description="Helical" evidence="6">
    <location>
        <begin position="467"/>
        <end position="484"/>
    </location>
</feature>
<dbReference type="Proteomes" id="UP001470230">
    <property type="component" value="Unassembled WGS sequence"/>
</dbReference>
<keyword evidence="4" id="KW-0067">ATP-binding</keyword>
<dbReference type="PROSITE" id="PS00108">
    <property type="entry name" value="PROTEIN_KINASE_ST"/>
    <property type="match status" value="1"/>
</dbReference>
<reference evidence="8 9" key="1">
    <citation type="submission" date="2024-04" db="EMBL/GenBank/DDBJ databases">
        <title>Tritrichomonas musculus Genome.</title>
        <authorList>
            <person name="Alves-Ferreira E."/>
            <person name="Grigg M."/>
            <person name="Lorenzi H."/>
            <person name="Galac M."/>
        </authorList>
    </citation>
    <scope>NUCLEOTIDE SEQUENCE [LARGE SCALE GENOMIC DNA]</scope>
    <source>
        <strain evidence="8 9">EAF2021</strain>
    </source>
</reference>
<dbReference type="InterPro" id="IPR000719">
    <property type="entry name" value="Prot_kinase_dom"/>
</dbReference>
<dbReference type="Gene3D" id="1.10.510.10">
    <property type="entry name" value="Transferase(Phosphotransferase) domain 1"/>
    <property type="match status" value="1"/>
</dbReference>
<keyword evidence="6" id="KW-1133">Transmembrane helix</keyword>
<gene>
    <name evidence="8" type="ORF">M9Y10_029065</name>
</gene>
<keyword evidence="3 8" id="KW-0418">Kinase</keyword>
<proteinExistence type="inferred from homology"/>